<name>A0A367KJC9_RHIST</name>
<reference evidence="1 2" key="1">
    <citation type="journal article" date="2018" name="G3 (Bethesda)">
        <title>Phylogenetic and Phylogenomic Definition of Rhizopus Species.</title>
        <authorList>
            <person name="Gryganskyi A.P."/>
            <person name="Golan J."/>
            <person name="Dolatabadi S."/>
            <person name="Mondo S."/>
            <person name="Robb S."/>
            <person name="Idnurm A."/>
            <person name="Muszewska A."/>
            <person name="Steczkiewicz K."/>
            <person name="Masonjones S."/>
            <person name="Liao H.L."/>
            <person name="Gajdeczka M.T."/>
            <person name="Anike F."/>
            <person name="Vuek A."/>
            <person name="Anishchenko I.M."/>
            <person name="Voigt K."/>
            <person name="de Hoog G.S."/>
            <person name="Smith M.E."/>
            <person name="Heitman J."/>
            <person name="Vilgalys R."/>
            <person name="Stajich J.E."/>
        </authorList>
    </citation>
    <scope>NUCLEOTIDE SEQUENCE [LARGE SCALE GENOMIC DNA]</scope>
    <source>
        <strain evidence="1 2">LSU 92-RS-03</strain>
    </source>
</reference>
<dbReference type="AlphaFoldDB" id="A0A367KJC9"/>
<sequence length="303" mass="35378">MRLSTDILCRCSDDLENEYQTHVKNMRSNSSLVTTIGEGCTKLLKKLYAVDMDNFSQEIFNTNYTCNNTFVKFLKQSYNDLCICWNDPQPYNQYGERTLFSEIFLQQFKLFSKMTKLLYFKWIEKKLQNTDHIWLTKKNYVKKDVQLKLLDGVGIMKKNNVNFIMLESSGVEDDIFTHTLEDTIKNLKHGTDSLSSILCDYKDCNVETAQKLVVLTGHIIKDKLTIMKYSPGNTSKWVAVEVRSCAIPLVYENRKATIKLYETFAYIYLTLKEQEEIYDKLTDEKLGFTIVEEKDMVKNCNVN</sequence>
<gene>
    <name evidence="1" type="ORF">CU098_011895</name>
</gene>
<organism evidence="1 2">
    <name type="scientific">Rhizopus stolonifer</name>
    <name type="common">Rhizopus nigricans</name>
    <dbReference type="NCBI Taxonomy" id="4846"/>
    <lineage>
        <taxon>Eukaryota</taxon>
        <taxon>Fungi</taxon>
        <taxon>Fungi incertae sedis</taxon>
        <taxon>Mucoromycota</taxon>
        <taxon>Mucoromycotina</taxon>
        <taxon>Mucoromycetes</taxon>
        <taxon>Mucorales</taxon>
        <taxon>Mucorineae</taxon>
        <taxon>Rhizopodaceae</taxon>
        <taxon>Rhizopus</taxon>
    </lineage>
</organism>
<evidence type="ECO:0000313" key="1">
    <source>
        <dbReference type="EMBL" id="RCI02333.1"/>
    </source>
</evidence>
<dbReference type="OrthoDB" id="2240336at2759"/>
<comment type="caution">
    <text evidence="1">The sequence shown here is derived from an EMBL/GenBank/DDBJ whole genome shotgun (WGS) entry which is preliminary data.</text>
</comment>
<accession>A0A367KJC9</accession>
<protein>
    <submittedName>
        <fullName evidence="1">Uncharacterized protein</fullName>
    </submittedName>
</protein>
<dbReference type="Proteomes" id="UP000253551">
    <property type="component" value="Unassembled WGS sequence"/>
</dbReference>
<keyword evidence="2" id="KW-1185">Reference proteome</keyword>
<proteinExistence type="predicted"/>
<dbReference type="EMBL" id="PJQM01001439">
    <property type="protein sequence ID" value="RCI02333.1"/>
    <property type="molecule type" value="Genomic_DNA"/>
</dbReference>
<evidence type="ECO:0000313" key="2">
    <source>
        <dbReference type="Proteomes" id="UP000253551"/>
    </source>
</evidence>